<feature type="compositionally biased region" description="Acidic residues" evidence="1">
    <location>
        <begin position="205"/>
        <end position="230"/>
    </location>
</feature>
<dbReference type="Gene3D" id="1.20.1410.10">
    <property type="entry name" value="I/LWEQ domain"/>
    <property type="match status" value="1"/>
</dbReference>
<dbReference type="PANTHER" id="PTHR15492:SF1">
    <property type="entry name" value="CYCLIN-D1-BINDING PROTEIN 1"/>
    <property type="match status" value="1"/>
</dbReference>
<dbReference type="GO" id="GO:0005634">
    <property type="term" value="C:nucleus"/>
    <property type="evidence" value="ECO:0007669"/>
    <property type="project" value="TreeGrafter"/>
</dbReference>
<dbReference type="AlphaFoldDB" id="C5MIJ4"/>
<dbReference type="InterPro" id="IPR026907">
    <property type="entry name" value="GCIP-like"/>
</dbReference>
<dbReference type="GeneID" id="8300236"/>
<name>C5MIJ4_CANTT</name>
<dbReference type="KEGG" id="ctp:CTRG_05887"/>
<dbReference type="InterPro" id="IPR049317">
    <property type="entry name" value="GCIP-like_N"/>
</dbReference>
<protein>
    <recommendedName>
        <fullName evidence="2">Cyclin-D1-binding protein 1-like N-terminal domain-containing protein</fullName>
    </recommendedName>
</protein>
<dbReference type="HOGENOM" id="CLU_067849_0_0_1"/>
<sequence>MTTKTRDDLKNLLDSFNEAIKYWLTNLDNTTKSTGNSKITDPIDELYKLIKLIKAHVTKVGIIFKPNNLKKDPNVAYNTLEKLSETLVLLISLIQSFKIKQEEISKIFYDEIFNNVKNLIVSINQLSNELMIIFDQDGDNDEDDREEVSDDGRLVGVGRIWSNCDALIKLLDEGAVGLLSNKIKQSILLLDDGFEEFKEWAENPQDMDDDPFGFSDDDEDDDEEEGEEDDRYVNEEPPVDNSEISKFALKWVKKIELIKLLISSFKKSIPKTTSGQLIDEINSIQLKLINLIDKFIMNLMLDTTIDDEILKNTKEITLQANKLSKIGISIHSTDDKKSKWYETWINKFIIDSE</sequence>
<gene>
    <name evidence="3" type="ORF">CTRG_05887</name>
</gene>
<dbReference type="Pfam" id="PF13324">
    <property type="entry name" value="GCIP_N"/>
    <property type="match status" value="1"/>
</dbReference>
<evidence type="ECO:0000259" key="2">
    <source>
        <dbReference type="Pfam" id="PF13324"/>
    </source>
</evidence>
<dbReference type="Gene3D" id="1.20.1420.10">
    <property type="entry name" value="Talin, central domain"/>
    <property type="match status" value="1"/>
</dbReference>
<dbReference type="RefSeq" id="XP_002546409.1">
    <property type="nucleotide sequence ID" value="XM_002546363.1"/>
</dbReference>
<dbReference type="VEuPathDB" id="FungiDB:CTRG_05887"/>
<feature type="domain" description="Cyclin-D1-binding protein 1-like N-terminal" evidence="2">
    <location>
        <begin position="45"/>
        <end position="202"/>
    </location>
</feature>
<keyword evidence="4" id="KW-1185">Reference proteome</keyword>
<proteinExistence type="predicted"/>
<evidence type="ECO:0000313" key="3">
    <source>
        <dbReference type="EMBL" id="EER30488.1"/>
    </source>
</evidence>
<dbReference type="eggNOG" id="ENOG502QZAU">
    <property type="taxonomic scope" value="Eukaryota"/>
</dbReference>
<dbReference type="OrthoDB" id="4088536at2759"/>
<evidence type="ECO:0000256" key="1">
    <source>
        <dbReference type="SAM" id="MobiDB-lite"/>
    </source>
</evidence>
<feature type="region of interest" description="Disordered" evidence="1">
    <location>
        <begin position="201"/>
        <end position="238"/>
    </location>
</feature>
<reference evidence="3 4" key="1">
    <citation type="journal article" date="2009" name="Nature">
        <title>Evolution of pathogenicity and sexual reproduction in eight Candida genomes.</title>
        <authorList>
            <person name="Butler G."/>
            <person name="Rasmussen M.D."/>
            <person name="Lin M.F."/>
            <person name="Santos M.A."/>
            <person name="Sakthikumar S."/>
            <person name="Munro C.A."/>
            <person name="Rheinbay E."/>
            <person name="Grabherr M."/>
            <person name="Forche A."/>
            <person name="Reedy J.L."/>
            <person name="Agrafioti I."/>
            <person name="Arnaud M.B."/>
            <person name="Bates S."/>
            <person name="Brown A.J."/>
            <person name="Brunke S."/>
            <person name="Costanzo M.C."/>
            <person name="Fitzpatrick D.A."/>
            <person name="de Groot P.W."/>
            <person name="Harris D."/>
            <person name="Hoyer L.L."/>
            <person name="Hube B."/>
            <person name="Klis F.M."/>
            <person name="Kodira C."/>
            <person name="Lennard N."/>
            <person name="Logue M.E."/>
            <person name="Martin R."/>
            <person name="Neiman A.M."/>
            <person name="Nikolaou E."/>
            <person name="Quail M.A."/>
            <person name="Quinn J."/>
            <person name="Santos M.C."/>
            <person name="Schmitzberger F.F."/>
            <person name="Sherlock G."/>
            <person name="Shah P."/>
            <person name="Silverstein K.A."/>
            <person name="Skrzypek M.S."/>
            <person name="Soll D."/>
            <person name="Staggs R."/>
            <person name="Stansfield I."/>
            <person name="Stumpf M.P."/>
            <person name="Sudbery P.E."/>
            <person name="Srikantha T."/>
            <person name="Zeng Q."/>
            <person name="Berman J."/>
            <person name="Berriman M."/>
            <person name="Heitman J."/>
            <person name="Gow N.A."/>
            <person name="Lorenz M.C."/>
            <person name="Birren B.W."/>
            <person name="Kellis M."/>
            <person name="Cuomo C.A."/>
        </authorList>
    </citation>
    <scope>NUCLEOTIDE SEQUENCE [LARGE SCALE GENOMIC DNA]</scope>
    <source>
        <strain evidence="4">ATCC MYA-3404 / T1</strain>
    </source>
</reference>
<organism evidence="3 4">
    <name type="scientific">Candida tropicalis (strain ATCC MYA-3404 / T1)</name>
    <name type="common">Yeast</name>
    <dbReference type="NCBI Taxonomy" id="294747"/>
    <lineage>
        <taxon>Eukaryota</taxon>
        <taxon>Fungi</taxon>
        <taxon>Dikarya</taxon>
        <taxon>Ascomycota</taxon>
        <taxon>Saccharomycotina</taxon>
        <taxon>Pichiomycetes</taxon>
        <taxon>Debaryomycetaceae</taxon>
        <taxon>Candida/Lodderomyces clade</taxon>
        <taxon>Candida</taxon>
    </lineage>
</organism>
<accession>C5MIJ4</accession>
<dbReference type="EMBL" id="GG692404">
    <property type="protein sequence ID" value="EER30488.1"/>
    <property type="molecule type" value="Genomic_DNA"/>
</dbReference>
<dbReference type="PANTHER" id="PTHR15492">
    <property type="entry name" value="CYCLIN D1-BINDING PROTEIN 1"/>
    <property type="match status" value="1"/>
</dbReference>
<evidence type="ECO:0000313" key="4">
    <source>
        <dbReference type="Proteomes" id="UP000002037"/>
    </source>
</evidence>
<dbReference type="Proteomes" id="UP000002037">
    <property type="component" value="Unassembled WGS sequence"/>
</dbReference>
<dbReference type="STRING" id="294747.C5MIJ4"/>